<dbReference type="AlphaFoldDB" id="A0A642UPM2"/>
<feature type="compositionally biased region" description="Basic residues" evidence="1">
    <location>
        <begin position="298"/>
        <end position="314"/>
    </location>
</feature>
<proteinExistence type="predicted"/>
<evidence type="ECO:0000313" key="2">
    <source>
        <dbReference type="EMBL" id="KAA8902814.1"/>
    </source>
</evidence>
<name>A0A642UPM2_DIURU</name>
<dbReference type="Proteomes" id="UP000449547">
    <property type="component" value="Unassembled WGS sequence"/>
</dbReference>
<dbReference type="GeneID" id="54781361"/>
<accession>A0A642UPM2</accession>
<keyword evidence="3" id="KW-1185">Reference proteome</keyword>
<gene>
    <name evidence="2" type="ORF">DIURU_002710</name>
</gene>
<reference evidence="2 3" key="1">
    <citation type="submission" date="2019-07" db="EMBL/GenBank/DDBJ databases">
        <title>Genome assembly of two rare yeast pathogens: Diutina rugosa and Trichomonascus ciferrii.</title>
        <authorList>
            <person name="Mixao V."/>
            <person name="Saus E."/>
            <person name="Hansen A."/>
            <person name="Lass-Flor C."/>
            <person name="Gabaldon T."/>
        </authorList>
    </citation>
    <scope>NUCLEOTIDE SEQUENCE [LARGE SCALE GENOMIC DNA]</scope>
    <source>
        <strain evidence="2 3">CBS 613</strain>
    </source>
</reference>
<feature type="region of interest" description="Disordered" evidence="1">
    <location>
        <begin position="278"/>
        <end position="314"/>
    </location>
</feature>
<sequence length="314" mass="35031">MDLIHEYSSGDSDSDHSAAAAADDAVADLHLFSQNYEEMINHRKQVFCLLQWTPSHATVAKLKRASHRLFTQLPQLQHLQWRPTHESDQIWGYHISLTQNISFPPYRLPQFQARLRHALMDEVAIDPGLIGILPERAASAAKLAAMLGVDNLAKPSVNVPVLPQASYFYRPTTQTSFIALELSQQPVFCQLQKTIEATAKQFEGNVGVTTDDFCFHVTIQYGRGPTSAKWRRDVTAAIRDVDISDIIDDVVVDFDKLVVSTIGTRAADVIPLVAETKPVNPQPPSDTIATRAKSLNLPHHRRVKKGRVGKRQSK</sequence>
<protein>
    <recommendedName>
        <fullName evidence="4">U6 snRNA phosphodiesterase</fullName>
    </recommendedName>
</protein>
<evidence type="ECO:0008006" key="4">
    <source>
        <dbReference type="Google" id="ProtNLM"/>
    </source>
</evidence>
<dbReference type="VEuPathDB" id="FungiDB:DIURU_002710"/>
<dbReference type="RefSeq" id="XP_034012562.1">
    <property type="nucleotide sequence ID" value="XM_034155392.1"/>
</dbReference>
<comment type="caution">
    <text evidence="2">The sequence shown here is derived from an EMBL/GenBank/DDBJ whole genome shotgun (WGS) entry which is preliminary data.</text>
</comment>
<organism evidence="2 3">
    <name type="scientific">Diutina rugosa</name>
    <name type="common">Yeast</name>
    <name type="synonym">Candida rugosa</name>
    <dbReference type="NCBI Taxonomy" id="5481"/>
    <lineage>
        <taxon>Eukaryota</taxon>
        <taxon>Fungi</taxon>
        <taxon>Dikarya</taxon>
        <taxon>Ascomycota</taxon>
        <taxon>Saccharomycotina</taxon>
        <taxon>Pichiomycetes</taxon>
        <taxon>Debaryomycetaceae</taxon>
        <taxon>Diutina</taxon>
    </lineage>
</organism>
<evidence type="ECO:0000256" key="1">
    <source>
        <dbReference type="SAM" id="MobiDB-lite"/>
    </source>
</evidence>
<evidence type="ECO:0000313" key="3">
    <source>
        <dbReference type="Proteomes" id="UP000449547"/>
    </source>
</evidence>
<dbReference type="Gene3D" id="3.90.1140.10">
    <property type="entry name" value="Cyclic phosphodiesterase"/>
    <property type="match status" value="1"/>
</dbReference>
<dbReference type="EMBL" id="SWFT01000082">
    <property type="protein sequence ID" value="KAA8902814.1"/>
    <property type="molecule type" value="Genomic_DNA"/>
</dbReference>